<dbReference type="PANTHER" id="PTHR47966:SF51">
    <property type="entry name" value="BETA-SITE APP-CLEAVING ENZYME, ISOFORM A-RELATED"/>
    <property type="match status" value="1"/>
</dbReference>
<keyword evidence="5" id="KW-0732">Signal</keyword>
<keyword evidence="8" id="KW-1185">Reference proteome</keyword>
<keyword evidence="1" id="KW-0645">Protease</keyword>
<dbReference type="InterPro" id="IPR034164">
    <property type="entry name" value="Pepsin-like_dom"/>
</dbReference>
<feature type="signal peptide" evidence="5">
    <location>
        <begin position="1"/>
        <end position="15"/>
    </location>
</feature>
<feature type="domain" description="Peptidase A1" evidence="6">
    <location>
        <begin position="38"/>
        <end position="361"/>
    </location>
</feature>
<evidence type="ECO:0000256" key="1">
    <source>
        <dbReference type="ARBA" id="ARBA00022670"/>
    </source>
</evidence>
<dbReference type="PROSITE" id="PS00141">
    <property type="entry name" value="ASP_PROTEASE"/>
    <property type="match status" value="1"/>
</dbReference>
<dbReference type="EMBL" id="CAJJDP010000072">
    <property type="protein sequence ID" value="CAD8179560.1"/>
    <property type="molecule type" value="Genomic_DNA"/>
</dbReference>
<dbReference type="CDD" id="cd05471">
    <property type="entry name" value="pepsin_like"/>
    <property type="match status" value="1"/>
</dbReference>
<dbReference type="AlphaFoldDB" id="A0A8S1VQR2"/>
<feature type="chain" id="PRO_5035886346" description="Peptidase A1 domain-containing protein" evidence="5">
    <location>
        <begin position="16"/>
        <end position="396"/>
    </location>
</feature>
<keyword evidence="3" id="KW-0378">Hydrolase</keyword>
<dbReference type="GO" id="GO:0004190">
    <property type="term" value="F:aspartic-type endopeptidase activity"/>
    <property type="evidence" value="ECO:0007669"/>
    <property type="project" value="UniProtKB-KW"/>
</dbReference>
<dbReference type="Pfam" id="PF00026">
    <property type="entry name" value="Asp"/>
    <property type="match status" value="1"/>
</dbReference>
<feature type="active site" evidence="4">
    <location>
        <position position="233"/>
    </location>
</feature>
<evidence type="ECO:0000313" key="8">
    <source>
        <dbReference type="Proteomes" id="UP000683925"/>
    </source>
</evidence>
<keyword evidence="2" id="KW-0064">Aspartyl protease</keyword>
<evidence type="ECO:0000256" key="4">
    <source>
        <dbReference type="PIRSR" id="PIRSR601461-1"/>
    </source>
</evidence>
<evidence type="ECO:0000256" key="2">
    <source>
        <dbReference type="ARBA" id="ARBA00022750"/>
    </source>
</evidence>
<evidence type="ECO:0000256" key="5">
    <source>
        <dbReference type="SAM" id="SignalP"/>
    </source>
</evidence>
<dbReference type="Proteomes" id="UP000683925">
    <property type="component" value="Unassembled WGS sequence"/>
</dbReference>
<proteinExistence type="predicted"/>
<dbReference type="PROSITE" id="PS51767">
    <property type="entry name" value="PEPTIDASE_A1"/>
    <property type="match status" value="1"/>
</dbReference>
<dbReference type="InterPro" id="IPR033121">
    <property type="entry name" value="PEPTIDASE_A1"/>
</dbReference>
<sequence>MFLTLLLGLLCEAKSVTYQVRRHSTIMDPIHDIHQVEYRVEMQFGSMKQQMELIIDTGSSDLWVPSVEAKGFYNYVKRYDCSASSTCINTDSSYSIYYDDGPISGTLAWDQVWIHNIKFNQSFLLIERANGNIASSGGILGLGFNSIAANPNPSILESLYQQKLISKKYFSLYLKDEGEYGSYILFGGIDMQFAQEGQQISYVPLMSTYQYLIGIEGMSIDDDLFNIPTALVDSGTSCLTVPAVAMDNMLDVFEEKGVHCSYRVESYAPSYCTVHCLVTATSEQGIIEAFPVIKIRVNSSLELLLNPQDYIYSCTILDGSQSRCNTKLERSEIDDILLLGDAFLHSYYTVFDQTDKQIGFAHSINNKGLKLHVKTRHLSNYALMLIILQVGLLFIL</sequence>
<dbReference type="OMA" id="FGENRVG"/>
<dbReference type="FunFam" id="2.40.70.10:FF:000312">
    <property type="match status" value="1"/>
</dbReference>
<gene>
    <name evidence="7" type="ORF">POCTA_138.1.T0730078</name>
</gene>
<name>A0A8S1VQR2_PAROT</name>
<feature type="active site" evidence="4">
    <location>
        <position position="56"/>
    </location>
</feature>
<accession>A0A8S1VQR2</accession>
<comment type="caution">
    <text evidence="7">The sequence shown here is derived from an EMBL/GenBank/DDBJ whole genome shotgun (WGS) entry which is preliminary data.</text>
</comment>
<organism evidence="7 8">
    <name type="scientific">Paramecium octaurelia</name>
    <dbReference type="NCBI Taxonomy" id="43137"/>
    <lineage>
        <taxon>Eukaryota</taxon>
        <taxon>Sar</taxon>
        <taxon>Alveolata</taxon>
        <taxon>Ciliophora</taxon>
        <taxon>Intramacronucleata</taxon>
        <taxon>Oligohymenophorea</taxon>
        <taxon>Peniculida</taxon>
        <taxon>Parameciidae</taxon>
        <taxon>Paramecium</taxon>
    </lineage>
</organism>
<dbReference type="GO" id="GO:0006508">
    <property type="term" value="P:proteolysis"/>
    <property type="evidence" value="ECO:0007669"/>
    <property type="project" value="UniProtKB-KW"/>
</dbReference>
<protein>
    <recommendedName>
        <fullName evidence="6">Peptidase A1 domain-containing protein</fullName>
    </recommendedName>
</protein>
<evidence type="ECO:0000259" key="6">
    <source>
        <dbReference type="PROSITE" id="PS51767"/>
    </source>
</evidence>
<dbReference type="InterPro" id="IPR001461">
    <property type="entry name" value="Aspartic_peptidase_A1"/>
</dbReference>
<dbReference type="PANTHER" id="PTHR47966">
    <property type="entry name" value="BETA-SITE APP-CLEAVING ENZYME, ISOFORM A-RELATED"/>
    <property type="match status" value="1"/>
</dbReference>
<dbReference type="InterPro" id="IPR001969">
    <property type="entry name" value="Aspartic_peptidase_AS"/>
</dbReference>
<dbReference type="OrthoDB" id="288101at2759"/>
<reference evidence="7" key="1">
    <citation type="submission" date="2021-01" db="EMBL/GenBank/DDBJ databases">
        <authorList>
            <consortium name="Genoscope - CEA"/>
            <person name="William W."/>
        </authorList>
    </citation>
    <scope>NUCLEOTIDE SEQUENCE</scope>
</reference>
<evidence type="ECO:0000313" key="7">
    <source>
        <dbReference type="EMBL" id="CAD8179560.1"/>
    </source>
</evidence>
<evidence type="ECO:0000256" key="3">
    <source>
        <dbReference type="ARBA" id="ARBA00022801"/>
    </source>
</evidence>